<dbReference type="Proteomes" id="UP001524502">
    <property type="component" value="Unassembled WGS sequence"/>
</dbReference>
<keyword evidence="1" id="KW-1133">Transmembrane helix</keyword>
<protein>
    <submittedName>
        <fullName evidence="2">Uncharacterized protein</fullName>
    </submittedName>
</protein>
<gene>
    <name evidence="2" type="ORF">NE619_01225</name>
</gene>
<proteinExistence type="predicted"/>
<comment type="caution">
    <text evidence="2">The sequence shown here is derived from an EMBL/GenBank/DDBJ whole genome shotgun (WGS) entry which is preliminary data.</text>
</comment>
<organism evidence="2 3">
    <name type="scientific">Anaerovorax odorimutans</name>
    <dbReference type="NCBI Taxonomy" id="109327"/>
    <lineage>
        <taxon>Bacteria</taxon>
        <taxon>Bacillati</taxon>
        <taxon>Bacillota</taxon>
        <taxon>Clostridia</taxon>
        <taxon>Peptostreptococcales</taxon>
        <taxon>Anaerovoracaceae</taxon>
        <taxon>Anaerovorax</taxon>
    </lineage>
</organism>
<evidence type="ECO:0000313" key="3">
    <source>
        <dbReference type="Proteomes" id="UP001524502"/>
    </source>
</evidence>
<sequence>MKRRKTAAAAVLAFTLLTGGILGLAALPEQSVFSRFQTGGVSIELESKMVEGGTKKKFTVPGNVVPGQRISMIPRVINRAEECYVRAEIKIHGEFQNTRVIDTKDFYGMEPGWVRQEKYFYYTRPLKHGQAADLYQGLQVPGDWSETDASEFRVEITAEAIQAENLNPDFDSGSPWGSIETEVSQIGENYRTGVSKKTDKRGINLVYQGGAKTIAADGDSFMSRLDRLMPGDIYSDTMKLRNPEKKKVRIYFKATAEDSSLLRRMQLTIRSGDELFYKGPMTCGDLSDYRLLAELVPGGVRDISFTVSVPEDLRNPYQVLRDQVTWCFMAQDTEGNPVQTGDDTGLFAAAFIMLLTAGGIIALVFSNRGRRLWQ</sequence>
<dbReference type="RefSeq" id="WP_256130533.1">
    <property type="nucleotide sequence ID" value="NZ_JANFXK010000001.1"/>
</dbReference>
<name>A0ABT1RJI3_9FIRM</name>
<reference evidence="2 3" key="1">
    <citation type="submission" date="2022-06" db="EMBL/GenBank/DDBJ databases">
        <title>Isolation of gut microbiota from human fecal samples.</title>
        <authorList>
            <person name="Pamer E.G."/>
            <person name="Barat B."/>
            <person name="Waligurski E."/>
            <person name="Medina S."/>
            <person name="Paddock L."/>
            <person name="Mostad J."/>
        </authorList>
    </citation>
    <scope>NUCLEOTIDE SEQUENCE [LARGE SCALE GENOMIC DNA]</scope>
    <source>
        <strain evidence="2 3">SL.3.17</strain>
    </source>
</reference>
<keyword evidence="1" id="KW-0472">Membrane</keyword>
<dbReference type="EMBL" id="JANFXK010000001">
    <property type="protein sequence ID" value="MCQ4635337.1"/>
    <property type="molecule type" value="Genomic_DNA"/>
</dbReference>
<keyword evidence="3" id="KW-1185">Reference proteome</keyword>
<keyword evidence="1" id="KW-0812">Transmembrane</keyword>
<evidence type="ECO:0000256" key="1">
    <source>
        <dbReference type="SAM" id="Phobius"/>
    </source>
</evidence>
<evidence type="ECO:0000313" key="2">
    <source>
        <dbReference type="EMBL" id="MCQ4635337.1"/>
    </source>
</evidence>
<feature type="transmembrane region" description="Helical" evidence="1">
    <location>
        <begin position="346"/>
        <end position="365"/>
    </location>
</feature>
<accession>A0ABT1RJI3</accession>